<gene>
    <name evidence="1" type="primary">jg23432</name>
    <name evidence="1" type="ORF">PAEG_LOCUS20114</name>
</gene>
<accession>A0A8S4S144</accession>
<name>A0A8S4S144_9NEOP</name>
<dbReference type="EMBL" id="CAKXAJ010025807">
    <property type="protein sequence ID" value="CAH2244125.1"/>
    <property type="molecule type" value="Genomic_DNA"/>
</dbReference>
<evidence type="ECO:0000313" key="2">
    <source>
        <dbReference type="Proteomes" id="UP000838756"/>
    </source>
</evidence>
<evidence type="ECO:0000313" key="1">
    <source>
        <dbReference type="EMBL" id="CAH2244125.1"/>
    </source>
</evidence>
<protein>
    <submittedName>
        <fullName evidence="1">Jg23432 protein</fullName>
    </submittedName>
</protein>
<sequence>MATFELAHMGMSIDYRCYTKFVLMVSDGAVSGTSMAVESLLANASYQNQNKDDLQTINWTPGPPMTQYKITMLTTREVPDIIL</sequence>
<keyword evidence="2" id="KW-1185">Reference proteome</keyword>
<dbReference type="AlphaFoldDB" id="A0A8S4S144"/>
<organism evidence="1 2">
    <name type="scientific">Pararge aegeria aegeria</name>
    <dbReference type="NCBI Taxonomy" id="348720"/>
    <lineage>
        <taxon>Eukaryota</taxon>
        <taxon>Metazoa</taxon>
        <taxon>Ecdysozoa</taxon>
        <taxon>Arthropoda</taxon>
        <taxon>Hexapoda</taxon>
        <taxon>Insecta</taxon>
        <taxon>Pterygota</taxon>
        <taxon>Neoptera</taxon>
        <taxon>Endopterygota</taxon>
        <taxon>Lepidoptera</taxon>
        <taxon>Glossata</taxon>
        <taxon>Ditrysia</taxon>
        <taxon>Papilionoidea</taxon>
        <taxon>Nymphalidae</taxon>
        <taxon>Satyrinae</taxon>
        <taxon>Satyrini</taxon>
        <taxon>Parargina</taxon>
        <taxon>Pararge</taxon>
    </lineage>
</organism>
<proteinExistence type="predicted"/>
<dbReference type="Proteomes" id="UP000838756">
    <property type="component" value="Unassembled WGS sequence"/>
</dbReference>
<comment type="caution">
    <text evidence="1">The sequence shown here is derived from an EMBL/GenBank/DDBJ whole genome shotgun (WGS) entry which is preliminary data.</text>
</comment>
<reference evidence="1" key="1">
    <citation type="submission" date="2022-03" db="EMBL/GenBank/DDBJ databases">
        <authorList>
            <person name="Lindestad O."/>
        </authorList>
    </citation>
    <scope>NUCLEOTIDE SEQUENCE</scope>
</reference>